<dbReference type="EMBL" id="CP058559">
    <property type="protein sequence ID" value="QNO14643.1"/>
    <property type="molecule type" value="Genomic_DNA"/>
</dbReference>
<dbReference type="CDD" id="cd24152">
    <property type="entry name" value="ASKHA_NBD_ROK-like"/>
    <property type="match status" value="1"/>
</dbReference>
<name>A0A7G9W7I1_ALKCA</name>
<protein>
    <submittedName>
        <fullName evidence="2">ROK family protein</fullName>
    </submittedName>
</protein>
<dbReference type="PANTHER" id="PTHR18964:SF170">
    <property type="entry name" value="SUGAR KINASE"/>
    <property type="match status" value="1"/>
</dbReference>
<dbReference type="Pfam" id="PF00480">
    <property type="entry name" value="ROK"/>
    <property type="match status" value="1"/>
</dbReference>
<dbReference type="RefSeq" id="WP_213168504.1">
    <property type="nucleotide sequence ID" value="NZ_CP058559.1"/>
</dbReference>
<evidence type="ECO:0000256" key="1">
    <source>
        <dbReference type="ARBA" id="ARBA00006479"/>
    </source>
</evidence>
<keyword evidence="3" id="KW-1185">Reference proteome</keyword>
<dbReference type="Gene3D" id="3.30.420.40">
    <property type="match status" value="2"/>
</dbReference>
<evidence type="ECO:0000313" key="3">
    <source>
        <dbReference type="Proteomes" id="UP000516160"/>
    </source>
</evidence>
<dbReference type="PANTHER" id="PTHR18964">
    <property type="entry name" value="ROK (REPRESSOR, ORF, KINASE) FAMILY"/>
    <property type="match status" value="1"/>
</dbReference>
<organism evidence="2 3">
    <name type="scientific">Alkalicella caledoniensis</name>
    <dbReference type="NCBI Taxonomy" id="2731377"/>
    <lineage>
        <taxon>Bacteria</taxon>
        <taxon>Bacillati</taxon>
        <taxon>Bacillota</taxon>
        <taxon>Clostridia</taxon>
        <taxon>Eubacteriales</taxon>
        <taxon>Proteinivoracaceae</taxon>
        <taxon>Alkalicella</taxon>
    </lineage>
</organism>
<dbReference type="Proteomes" id="UP000516160">
    <property type="component" value="Chromosome"/>
</dbReference>
<comment type="similarity">
    <text evidence="1">Belongs to the ROK (NagC/XylR) family.</text>
</comment>
<gene>
    <name evidence="2" type="ORF">HYG86_07515</name>
</gene>
<reference evidence="2 3" key="1">
    <citation type="submission" date="2020-07" db="EMBL/GenBank/DDBJ databases">
        <title>Alkalicella. sp. LB2 genome.</title>
        <authorList>
            <person name="Postec A."/>
            <person name="Quemeneur M."/>
        </authorList>
    </citation>
    <scope>NUCLEOTIDE SEQUENCE [LARGE SCALE GENOMIC DNA]</scope>
    <source>
        <strain evidence="2 3">LB2</strain>
    </source>
</reference>
<accession>A0A7G9W7I1</accession>
<dbReference type="AlphaFoldDB" id="A0A7G9W7I1"/>
<evidence type="ECO:0000313" key="2">
    <source>
        <dbReference type="EMBL" id="QNO14643.1"/>
    </source>
</evidence>
<dbReference type="SUPFAM" id="SSF53067">
    <property type="entry name" value="Actin-like ATPase domain"/>
    <property type="match status" value="1"/>
</dbReference>
<dbReference type="InterPro" id="IPR043129">
    <property type="entry name" value="ATPase_NBD"/>
</dbReference>
<dbReference type="KEGG" id="acae:HYG86_07515"/>
<dbReference type="InterPro" id="IPR000600">
    <property type="entry name" value="ROK"/>
</dbReference>
<sequence length="298" mass="32713">MSFYLSFDLGGTNLKYAIVNGSGNIVQKGKMPTPRTKIEDFVNIVSELKNKYSHEYVFDGIAMSLPGAVNNTTGFVGGISAVPYIHGPNIRELITGKTGLPVFMENDANCAALAEVWRGVAKECKDVLFVVCGTGIGGAVIKDRKLHVGKNLHGGEFGFMIMDKDFESGKYRSWSDTGSTAALVRSAAKRKGIPSKELDGELVFKLAEEKDDDCISAIDEWYMYLAMGIFNLQCIYDPEMIVMGGAVSARENIVDEINQRLNRLVEDFGYAKIFPRVEKCQFSNDANIIGAVYGAMHK</sequence>
<proteinExistence type="inferred from homology"/>